<comment type="caution">
    <text evidence="1">The sequence shown here is derived from an EMBL/GenBank/DDBJ whole genome shotgun (WGS) entry which is preliminary data.</text>
</comment>
<name>K2AYB6_9BACT</name>
<reference evidence="1" key="1">
    <citation type="journal article" date="2012" name="Science">
        <title>Fermentation, hydrogen, and sulfur metabolism in multiple uncultivated bacterial phyla.</title>
        <authorList>
            <person name="Wrighton K.C."/>
            <person name="Thomas B.C."/>
            <person name="Sharon I."/>
            <person name="Miller C.S."/>
            <person name="Castelle C.J."/>
            <person name="VerBerkmoes N.C."/>
            <person name="Wilkins M.J."/>
            <person name="Hettich R.L."/>
            <person name="Lipton M.S."/>
            <person name="Williams K.H."/>
            <person name="Long P.E."/>
            <person name="Banfield J.F."/>
        </authorList>
    </citation>
    <scope>NUCLEOTIDE SEQUENCE [LARGE SCALE GENOMIC DNA]</scope>
</reference>
<accession>K2AYB6</accession>
<protein>
    <submittedName>
        <fullName evidence="1">Uncharacterized protein</fullName>
    </submittedName>
</protein>
<organism evidence="1">
    <name type="scientific">uncultured bacterium</name>
    <name type="common">gcode 4</name>
    <dbReference type="NCBI Taxonomy" id="1234023"/>
    <lineage>
        <taxon>Bacteria</taxon>
        <taxon>environmental samples</taxon>
    </lineage>
</organism>
<dbReference type="AlphaFoldDB" id="K2AYB6"/>
<dbReference type="EMBL" id="AMFJ01021606">
    <property type="protein sequence ID" value="EKD66717.1"/>
    <property type="molecule type" value="Genomic_DNA"/>
</dbReference>
<sequence>MTKVVEIKDYFPVDFIELPIIKAYDMPLIQGMRNKIWIIVGKAFIEEIIWIAQKWKNILSEKNISANSLPYNIEIHLKQVKETEKQELADKINSVIKLKLSVKIKKQLLHLRNKILQNNIQN</sequence>
<proteinExistence type="predicted"/>
<evidence type="ECO:0000313" key="1">
    <source>
        <dbReference type="EMBL" id="EKD66717.1"/>
    </source>
</evidence>
<gene>
    <name evidence="1" type="ORF">ACD_49C00020G0007</name>
</gene>